<name>E0UTB6_SULAO</name>
<dbReference type="KEGG" id="sua:Saut_0170"/>
<accession>E0UTB6</accession>
<organism evidence="1 2">
    <name type="scientific">Sulfurimonas autotrophica (strain ATCC BAA-671 / DSM 16294 / JCM 11897 / OK10)</name>
    <dbReference type="NCBI Taxonomy" id="563040"/>
    <lineage>
        <taxon>Bacteria</taxon>
        <taxon>Pseudomonadati</taxon>
        <taxon>Campylobacterota</taxon>
        <taxon>Epsilonproteobacteria</taxon>
        <taxon>Campylobacterales</taxon>
        <taxon>Sulfurimonadaceae</taxon>
        <taxon>Sulfurimonas</taxon>
    </lineage>
</organism>
<dbReference type="RefSeq" id="WP_013325975.1">
    <property type="nucleotide sequence ID" value="NC_014506.1"/>
</dbReference>
<evidence type="ECO:0000313" key="2">
    <source>
        <dbReference type="Proteomes" id="UP000007803"/>
    </source>
</evidence>
<dbReference type="STRING" id="563040.Saut_0170"/>
<dbReference type="HOGENOM" id="CLU_1577772_0_0_7"/>
<proteinExistence type="predicted"/>
<keyword evidence="2" id="KW-1185">Reference proteome</keyword>
<evidence type="ECO:0008006" key="3">
    <source>
        <dbReference type="Google" id="ProtNLM"/>
    </source>
</evidence>
<dbReference type="OrthoDB" id="5540901at2"/>
<evidence type="ECO:0000313" key="1">
    <source>
        <dbReference type="EMBL" id="ADN08219.1"/>
    </source>
</evidence>
<sequence length="169" mass="20251">MSEKVWPLLRFKADNDDELKEMYKKVYIDEYVNQEIYDFNGKRVIFPYSQFEHAFSESSNYKTSNGYHDIPFSKKRARYLLWIKKVIMKDTGNIDYKLEYRSEMKTKKGKKVTVRIYAVIDERYIVVLDQKENKLYFVTGIPHDKNSYKRMVERSALLKQEKVPSSLGD</sequence>
<protein>
    <recommendedName>
        <fullName evidence="3">Phage-Barnase-EndoU-ColicinE5/D-RelE like nuclease 2 domain-containing protein</fullName>
    </recommendedName>
</protein>
<reference evidence="2" key="1">
    <citation type="journal article" date="2010" name="Stand. Genomic Sci.">
        <title>Complete genome sequence of Sulfurimonas autotrophica type strain (OK10).</title>
        <authorList>
            <person name="Sikorski J."/>
            <person name="Munk C."/>
            <person name="Lapidus A."/>
            <person name="Djao O."/>
            <person name="Lucas S."/>
            <person name="Glavina Del Rio T."/>
            <person name="Nolan M."/>
            <person name="Tice H."/>
            <person name="Han C."/>
            <person name="Cheng J."/>
            <person name="Tapia R."/>
            <person name="Goodwin L."/>
            <person name="Pitluck S."/>
            <person name="Liolios K."/>
            <person name="Ivanova N."/>
            <person name="Mavromatis K."/>
            <person name="Mikhailova N."/>
            <person name="Pati A."/>
            <person name="Sims D."/>
            <person name="Meincke L."/>
            <person name="Brettin T."/>
            <person name="Detter J."/>
            <person name="Chen A."/>
            <person name="Palaniappan K."/>
            <person name="Land M."/>
            <person name="Hauser L."/>
            <person name="Chang Y."/>
            <person name="Jeffries C."/>
            <person name="Rohde M."/>
            <person name="Lang E."/>
            <person name="Spring S."/>
            <person name="Goker M."/>
            <person name="Woyke T."/>
            <person name="Bristow J."/>
            <person name="Eisen J."/>
            <person name="Markowitz V."/>
            <person name="Hugenholtz P."/>
            <person name="Kyrpides N."/>
            <person name="Klenk H."/>
        </authorList>
    </citation>
    <scope>NUCLEOTIDE SEQUENCE [LARGE SCALE GENOMIC DNA]</scope>
    <source>
        <strain evidence="2">ATCC BAA-671 / DSM 16294 / JCM 11897 / OK10</strain>
    </source>
</reference>
<dbReference type="Proteomes" id="UP000007803">
    <property type="component" value="Chromosome"/>
</dbReference>
<dbReference type="EMBL" id="CP002205">
    <property type="protein sequence ID" value="ADN08219.1"/>
    <property type="molecule type" value="Genomic_DNA"/>
</dbReference>
<dbReference type="AlphaFoldDB" id="E0UTB6"/>
<gene>
    <name evidence="1" type="ordered locus">Saut_0170</name>
</gene>